<proteinExistence type="predicted"/>
<dbReference type="Pfam" id="PF13579">
    <property type="entry name" value="Glyco_trans_4_4"/>
    <property type="match status" value="1"/>
</dbReference>
<gene>
    <name evidence="3" type="ORF">J2739_004709</name>
</gene>
<comment type="caution">
    <text evidence="3">The sequence shown here is derived from an EMBL/GenBank/DDBJ whole genome shotgun (WGS) entry which is preliminary data.</text>
</comment>
<dbReference type="Gene3D" id="3.40.50.2000">
    <property type="entry name" value="Glycogen Phosphorylase B"/>
    <property type="match status" value="2"/>
</dbReference>
<dbReference type="RefSeq" id="WP_309906166.1">
    <property type="nucleotide sequence ID" value="NZ_JAVDRF010000013.1"/>
</dbReference>
<feature type="domain" description="Glycosyl transferase family 1" evidence="1">
    <location>
        <begin position="202"/>
        <end position="330"/>
    </location>
</feature>
<protein>
    <submittedName>
        <fullName evidence="3">Glycosyltransferase involved in cell wall biosynthesis</fullName>
    </submittedName>
</protein>
<dbReference type="Pfam" id="PF00534">
    <property type="entry name" value="Glycos_transf_1"/>
    <property type="match status" value="1"/>
</dbReference>
<organism evidence="3 4">
    <name type="scientific">Variovorax soli</name>
    <dbReference type="NCBI Taxonomy" id="376815"/>
    <lineage>
        <taxon>Bacteria</taxon>
        <taxon>Pseudomonadati</taxon>
        <taxon>Pseudomonadota</taxon>
        <taxon>Betaproteobacteria</taxon>
        <taxon>Burkholderiales</taxon>
        <taxon>Comamonadaceae</taxon>
        <taxon>Variovorax</taxon>
    </lineage>
</organism>
<accession>A0ABU1NKC4</accession>
<reference evidence="3 4" key="1">
    <citation type="submission" date="2023-07" db="EMBL/GenBank/DDBJ databases">
        <title>Sorghum-associated microbial communities from plants grown in Nebraska, USA.</title>
        <authorList>
            <person name="Schachtman D."/>
        </authorList>
    </citation>
    <scope>NUCLEOTIDE SEQUENCE [LARGE SCALE GENOMIC DNA]</scope>
    <source>
        <strain evidence="3 4">DS1781</strain>
    </source>
</reference>
<evidence type="ECO:0000259" key="2">
    <source>
        <dbReference type="Pfam" id="PF13579"/>
    </source>
</evidence>
<evidence type="ECO:0000313" key="4">
    <source>
        <dbReference type="Proteomes" id="UP001184230"/>
    </source>
</evidence>
<dbReference type="PANTHER" id="PTHR45947">
    <property type="entry name" value="SULFOQUINOVOSYL TRANSFERASE SQD2"/>
    <property type="match status" value="1"/>
</dbReference>
<dbReference type="SUPFAM" id="SSF53756">
    <property type="entry name" value="UDP-Glycosyltransferase/glycogen phosphorylase"/>
    <property type="match status" value="1"/>
</dbReference>
<dbReference type="PANTHER" id="PTHR45947:SF3">
    <property type="entry name" value="SULFOQUINOVOSYL TRANSFERASE SQD2"/>
    <property type="match status" value="1"/>
</dbReference>
<dbReference type="EMBL" id="JAVDRF010000013">
    <property type="protein sequence ID" value="MDR6538914.1"/>
    <property type="molecule type" value="Genomic_DNA"/>
</dbReference>
<name>A0ABU1NKC4_9BURK</name>
<dbReference type="InterPro" id="IPR028098">
    <property type="entry name" value="Glyco_trans_4-like_N"/>
</dbReference>
<dbReference type="InterPro" id="IPR001296">
    <property type="entry name" value="Glyco_trans_1"/>
</dbReference>
<evidence type="ECO:0000259" key="1">
    <source>
        <dbReference type="Pfam" id="PF00534"/>
    </source>
</evidence>
<feature type="domain" description="Glycosyltransferase subfamily 4-like N-terminal" evidence="2">
    <location>
        <begin position="15"/>
        <end position="165"/>
    </location>
</feature>
<evidence type="ECO:0000313" key="3">
    <source>
        <dbReference type="EMBL" id="MDR6538914.1"/>
    </source>
</evidence>
<dbReference type="InterPro" id="IPR050194">
    <property type="entry name" value="Glycosyltransferase_grp1"/>
</dbReference>
<sequence length="387" mass="43250">MRLLHLVPSVDPQGGGVIEGVRRIHDALTAMGHSGDLVSLDNPDADCVSAYPGQVVATGPSISSYGYNERLLPWLKAHAGAYDAVIVNGLWQYVGFAAWRALHGSDTPYFVYSHGMLDPWFKRRYPLKHLKKWLYWPWGEYRVLRDASAVVFTCEEERLLARQSFWLYRCREVVGSYGTSTPPRDAQRLSEVFLSSCPELRNKRLLLFLGRIHEKKGCDLLIEAFARVAATTPEAHLVMAGPGDEALTRRLQARAQSLGVAARISWPGMLSGDRKWGAFHACEVFCLPSHQENFGIAVVEAMACSRPVLISDKVNIWREIAEDHAGFVESDTLEGTTALLQRWLAATPAELDALRAAALRSFERRFRMEQVASTLVDIIRTHAPHIA</sequence>
<keyword evidence="4" id="KW-1185">Reference proteome</keyword>
<dbReference type="Proteomes" id="UP001184230">
    <property type="component" value="Unassembled WGS sequence"/>
</dbReference>